<dbReference type="Pfam" id="PF00254">
    <property type="entry name" value="FKBP_C"/>
    <property type="match status" value="1"/>
</dbReference>
<keyword evidence="2" id="KW-0802">TPR repeat</keyword>
<dbReference type="EMBL" id="OU594952">
    <property type="protein sequence ID" value="CAG9279337.1"/>
    <property type="molecule type" value="Genomic_DNA"/>
</dbReference>
<evidence type="ECO:0000256" key="2">
    <source>
        <dbReference type="ARBA" id="ARBA00022803"/>
    </source>
</evidence>
<dbReference type="GO" id="GO:0051879">
    <property type="term" value="F:Hsp90 protein binding"/>
    <property type="evidence" value="ECO:0007669"/>
    <property type="project" value="TreeGrafter"/>
</dbReference>
<protein>
    <recommendedName>
        <fullName evidence="3">peptidylprolyl isomerase</fullName>
        <ecNumber evidence="3">5.2.1.8</ecNumber>
    </recommendedName>
</protein>
<keyword evidence="4" id="KW-0472">Membrane</keyword>
<feature type="transmembrane region" description="Helical" evidence="4">
    <location>
        <begin position="254"/>
        <end position="276"/>
    </location>
</feature>
<keyword evidence="3" id="KW-0413">Isomerase</keyword>
<dbReference type="SUPFAM" id="SSF54534">
    <property type="entry name" value="FKBP-like"/>
    <property type="match status" value="1"/>
</dbReference>
<dbReference type="PANTHER" id="PTHR46674:SF1">
    <property type="entry name" value="INACTIVE PEPTIDYL-PROLYL CIS-TRANS ISOMERASE FKBP6"/>
    <property type="match status" value="1"/>
</dbReference>
<reference evidence="7" key="1">
    <citation type="submission" date="2022-02" db="EMBL/GenBank/DDBJ databases">
        <authorList>
            <person name="Giguere J D."/>
        </authorList>
    </citation>
    <scope>NUCLEOTIDE SEQUENCE</scope>
    <source>
        <strain evidence="7">CCAP 1055/1</strain>
    </source>
</reference>
<evidence type="ECO:0000256" key="5">
    <source>
        <dbReference type="SAM" id="SignalP"/>
    </source>
</evidence>
<dbReference type="GO" id="GO:0007283">
    <property type="term" value="P:spermatogenesis"/>
    <property type="evidence" value="ECO:0007669"/>
    <property type="project" value="TreeGrafter"/>
</dbReference>
<evidence type="ECO:0000256" key="4">
    <source>
        <dbReference type="SAM" id="Phobius"/>
    </source>
</evidence>
<keyword evidence="5" id="KW-0732">Signal</keyword>
<organism evidence="7">
    <name type="scientific">Phaeodactylum tricornutum</name>
    <name type="common">Diatom</name>
    <dbReference type="NCBI Taxonomy" id="2850"/>
    <lineage>
        <taxon>Eukaryota</taxon>
        <taxon>Sar</taxon>
        <taxon>Stramenopiles</taxon>
        <taxon>Ochrophyta</taxon>
        <taxon>Bacillariophyta</taxon>
        <taxon>Bacillariophyceae</taxon>
        <taxon>Bacillariophycidae</taxon>
        <taxon>Naviculales</taxon>
        <taxon>Phaeodactylaceae</taxon>
        <taxon>Phaeodactylum</taxon>
    </lineage>
</organism>
<dbReference type="EC" id="5.2.1.8" evidence="3"/>
<proteinExistence type="predicted"/>
<feature type="domain" description="PPIase FKBP-type" evidence="6">
    <location>
        <begin position="88"/>
        <end position="178"/>
    </location>
</feature>
<gene>
    <name evidence="7" type="ORF">PTTT1_LOCUS9763</name>
</gene>
<dbReference type="InterPro" id="IPR042282">
    <property type="entry name" value="FKBP6/shu"/>
</dbReference>
<dbReference type="InterPro" id="IPR046357">
    <property type="entry name" value="PPIase_dom_sf"/>
</dbReference>
<comment type="catalytic activity">
    <reaction evidence="3">
        <text>[protein]-peptidylproline (omega=180) = [protein]-peptidylproline (omega=0)</text>
        <dbReference type="Rhea" id="RHEA:16237"/>
        <dbReference type="Rhea" id="RHEA-COMP:10747"/>
        <dbReference type="Rhea" id="RHEA-COMP:10748"/>
        <dbReference type="ChEBI" id="CHEBI:83833"/>
        <dbReference type="ChEBI" id="CHEBI:83834"/>
        <dbReference type="EC" id="5.2.1.8"/>
    </reaction>
</comment>
<dbReference type="AlphaFoldDB" id="A0A8J9S1Y0"/>
<dbReference type="GO" id="GO:0005737">
    <property type="term" value="C:cytoplasm"/>
    <property type="evidence" value="ECO:0007669"/>
    <property type="project" value="TreeGrafter"/>
</dbReference>
<feature type="signal peptide" evidence="5">
    <location>
        <begin position="1"/>
        <end position="29"/>
    </location>
</feature>
<evidence type="ECO:0000256" key="1">
    <source>
        <dbReference type="ARBA" id="ARBA00022737"/>
    </source>
</evidence>
<sequence>MRCTFFLEVGMEGLLLLLLLLPLTSPTHGFHSPIPTTQSPIHRYWQSRSFDRVPTTARFSATTATETLPEGLLKTVVQPGQGQRVNLGDIATIKYSCYIIPEDDSTTVPFARALSQKVVVGDGSMIVGWEKALRSMRVGERSIVRITDPQLGYGAQGVVPVVPPNAVLELDLNVLDVQPATTNIDFDTLAMADTTPRTASEISAAFEARQAARGEVVELEGLEYWIAKARNFYFFGLFEGETGERAPWFLRPSITFPLAFLIVGAAFYVSFIGGAISERGAQIKDELDEIILSSNVLWNTPTTSWTVAVNDILGTVPTDTLM</sequence>
<dbReference type="PROSITE" id="PS50059">
    <property type="entry name" value="FKBP_PPIASE"/>
    <property type="match status" value="1"/>
</dbReference>
<evidence type="ECO:0000259" key="6">
    <source>
        <dbReference type="PROSITE" id="PS50059"/>
    </source>
</evidence>
<keyword evidence="4" id="KW-0812">Transmembrane</keyword>
<keyword evidence="4" id="KW-1133">Transmembrane helix</keyword>
<accession>A0A8J9S1Y0</accession>
<dbReference type="PANTHER" id="PTHR46674">
    <property type="entry name" value="INACTIVE PEPTIDYL-PROLYL CIS-TRANS ISOMERASE FKBP6"/>
    <property type="match status" value="1"/>
</dbReference>
<keyword evidence="1" id="KW-0677">Repeat</keyword>
<dbReference type="Gene3D" id="3.10.50.40">
    <property type="match status" value="1"/>
</dbReference>
<evidence type="ECO:0000313" key="7">
    <source>
        <dbReference type="EMBL" id="CAG9279337.1"/>
    </source>
</evidence>
<name>A0A8J9S1Y0_PHATR</name>
<feature type="chain" id="PRO_5035463072" description="peptidylprolyl isomerase" evidence="5">
    <location>
        <begin position="30"/>
        <end position="322"/>
    </location>
</feature>
<keyword evidence="3" id="KW-0697">Rotamase</keyword>
<dbReference type="Proteomes" id="UP000836788">
    <property type="component" value="Chromosome 11"/>
</dbReference>
<dbReference type="InterPro" id="IPR001179">
    <property type="entry name" value="PPIase_FKBP_dom"/>
</dbReference>
<dbReference type="GO" id="GO:0003755">
    <property type="term" value="F:peptidyl-prolyl cis-trans isomerase activity"/>
    <property type="evidence" value="ECO:0007669"/>
    <property type="project" value="UniProtKB-KW"/>
</dbReference>
<evidence type="ECO:0000256" key="3">
    <source>
        <dbReference type="PROSITE-ProRule" id="PRU00277"/>
    </source>
</evidence>